<dbReference type="AlphaFoldDB" id="A0A2N5C3N0"/>
<dbReference type="Pfam" id="PF02682">
    <property type="entry name" value="CT_C_D"/>
    <property type="match status" value="1"/>
</dbReference>
<dbReference type="PANTHER" id="PTHR34698:SF2">
    <property type="entry name" value="5-OXOPROLINASE SUBUNIT B"/>
    <property type="match status" value="1"/>
</dbReference>
<proteinExistence type="predicted"/>
<keyword evidence="1" id="KW-0547">Nucleotide-binding</keyword>
<dbReference type="InterPro" id="IPR003833">
    <property type="entry name" value="CT_C_D"/>
</dbReference>
<dbReference type="EMBL" id="PJRP01000022">
    <property type="protein sequence ID" value="PLP96815.1"/>
    <property type="molecule type" value="Genomic_DNA"/>
</dbReference>
<feature type="domain" description="Carboxyltransferase" evidence="4">
    <location>
        <begin position="16"/>
        <end position="228"/>
    </location>
</feature>
<evidence type="ECO:0000313" key="5">
    <source>
        <dbReference type="EMBL" id="PLP96815.1"/>
    </source>
</evidence>
<dbReference type="GO" id="GO:0016787">
    <property type="term" value="F:hydrolase activity"/>
    <property type="evidence" value="ECO:0007669"/>
    <property type="project" value="UniProtKB-KW"/>
</dbReference>
<keyword evidence="2 5" id="KW-0378">Hydrolase</keyword>
<dbReference type="GO" id="GO:0005524">
    <property type="term" value="F:ATP binding"/>
    <property type="evidence" value="ECO:0007669"/>
    <property type="project" value="UniProtKB-KW"/>
</dbReference>
<evidence type="ECO:0000259" key="4">
    <source>
        <dbReference type="SMART" id="SM00796"/>
    </source>
</evidence>
<keyword evidence="3" id="KW-0067">ATP-binding</keyword>
<dbReference type="OrthoDB" id="9778567at2"/>
<dbReference type="InterPro" id="IPR029000">
    <property type="entry name" value="Cyclophilin-like_dom_sf"/>
</dbReference>
<evidence type="ECO:0000256" key="1">
    <source>
        <dbReference type="ARBA" id="ARBA00022741"/>
    </source>
</evidence>
<protein>
    <submittedName>
        <fullName evidence="5">Allophanate hydrolase</fullName>
    </submittedName>
</protein>
<name>A0A2N5C3N0_9BURK</name>
<reference evidence="5 6" key="1">
    <citation type="submission" date="2017-12" db="EMBL/GenBank/DDBJ databases">
        <title>Genome sequence of the active heterotrophic nitrifier-denitrifier, Cupriavidus pauculus UM1.</title>
        <authorList>
            <person name="Putonti C."/>
            <person name="Castignetti D."/>
        </authorList>
    </citation>
    <scope>NUCLEOTIDE SEQUENCE [LARGE SCALE GENOMIC DNA]</scope>
    <source>
        <strain evidence="5 6">UM1</strain>
    </source>
</reference>
<dbReference type="Gene3D" id="3.30.1360.40">
    <property type="match status" value="1"/>
</dbReference>
<dbReference type="NCBIfam" id="TIGR00370">
    <property type="entry name" value="5-oxoprolinase subunit PxpB"/>
    <property type="match status" value="1"/>
</dbReference>
<dbReference type="Proteomes" id="UP000234341">
    <property type="component" value="Unassembled WGS sequence"/>
</dbReference>
<dbReference type="RefSeq" id="WP_101685070.1">
    <property type="nucleotide sequence ID" value="NZ_PJRP01000022.1"/>
</dbReference>
<evidence type="ECO:0000256" key="3">
    <source>
        <dbReference type="ARBA" id="ARBA00022840"/>
    </source>
</evidence>
<evidence type="ECO:0000313" key="6">
    <source>
        <dbReference type="Proteomes" id="UP000234341"/>
    </source>
</evidence>
<sequence length="254" mass="26900">MSALPISVAHTTAAKWRIEPSGERLLIVSFETGTEADALSRANRSACAAAHRLRVANLPAVTDIVPALTTVGVHYRPAAVTCDAGESPFHAMLEQLSALLATPLDAVTEATRLIEIPVCYGGNFGPDLEEVGNLSGLATNDVIALHSSVPVNVLMLGFAPGHPYVGLFDDRLKVPRRSTPRTTVPAGSIGLANRQSVIYPMDLPGGWNIIGRTPLALFDPARETPCLLNAGDNVRFVPIGVEEFFFLAAGEGKL</sequence>
<dbReference type="InterPro" id="IPR010016">
    <property type="entry name" value="PxpB"/>
</dbReference>
<dbReference type="SUPFAM" id="SSF160467">
    <property type="entry name" value="PH0987 N-terminal domain-like"/>
    <property type="match status" value="1"/>
</dbReference>
<gene>
    <name evidence="5" type="ORF">CYJ10_29930</name>
</gene>
<dbReference type="PANTHER" id="PTHR34698">
    <property type="entry name" value="5-OXOPROLINASE SUBUNIT B"/>
    <property type="match status" value="1"/>
</dbReference>
<comment type="caution">
    <text evidence="5">The sequence shown here is derived from an EMBL/GenBank/DDBJ whole genome shotgun (WGS) entry which is preliminary data.</text>
</comment>
<evidence type="ECO:0000256" key="2">
    <source>
        <dbReference type="ARBA" id="ARBA00022801"/>
    </source>
</evidence>
<dbReference type="SMART" id="SM00796">
    <property type="entry name" value="AHS1"/>
    <property type="match status" value="1"/>
</dbReference>
<organism evidence="5 6">
    <name type="scientific">Cupriavidus pauculus</name>
    <dbReference type="NCBI Taxonomy" id="82633"/>
    <lineage>
        <taxon>Bacteria</taxon>
        <taxon>Pseudomonadati</taxon>
        <taxon>Pseudomonadota</taxon>
        <taxon>Betaproteobacteria</taxon>
        <taxon>Burkholderiales</taxon>
        <taxon>Burkholderiaceae</taxon>
        <taxon>Cupriavidus</taxon>
    </lineage>
</organism>
<dbReference type="SUPFAM" id="SSF50891">
    <property type="entry name" value="Cyclophilin-like"/>
    <property type="match status" value="1"/>
</dbReference>
<dbReference type="Gene3D" id="2.40.100.10">
    <property type="entry name" value="Cyclophilin-like"/>
    <property type="match status" value="1"/>
</dbReference>
<accession>A0A2N5C3N0</accession>